<evidence type="ECO:0000313" key="2">
    <source>
        <dbReference type="EMBL" id="KAJ8375781.1"/>
    </source>
</evidence>
<dbReference type="AlphaFoldDB" id="A0A9Q1J9U8"/>
<reference evidence="2" key="1">
    <citation type="journal article" date="2023" name="Science">
        <title>Genome structures resolve the early diversification of teleost fishes.</title>
        <authorList>
            <person name="Parey E."/>
            <person name="Louis A."/>
            <person name="Montfort J."/>
            <person name="Bouchez O."/>
            <person name="Roques C."/>
            <person name="Iampietro C."/>
            <person name="Lluch J."/>
            <person name="Castinel A."/>
            <person name="Donnadieu C."/>
            <person name="Desvignes T."/>
            <person name="Floi Bucao C."/>
            <person name="Jouanno E."/>
            <person name="Wen M."/>
            <person name="Mejri S."/>
            <person name="Dirks R."/>
            <person name="Jansen H."/>
            <person name="Henkel C."/>
            <person name="Chen W.J."/>
            <person name="Zahm M."/>
            <person name="Cabau C."/>
            <person name="Klopp C."/>
            <person name="Thompson A.W."/>
            <person name="Robinson-Rechavi M."/>
            <person name="Braasch I."/>
            <person name="Lecointre G."/>
            <person name="Bobe J."/>
            <person name="Postlethwait J.H."/>
            <person name="Berthelot C."/>
            <person name="Roest Crollius H."/>
            <person name="Guiguen Y."/>
        </authorList>
    </citation>
    <scope>NUCLEOTIDE SEQUENCE</scope>
    <source>
        <strain evidence="2">WJC10195</strain>
    </source>
</reference>
<dbReference type="Proteomes" id="UP001152622">
    <property type="component" value="Chromosome 2"/>
</dbReference>
<evidence type="ECO:0000313" key="3">
    <source>
        <dbReference type="Proteomes" id="UP001152622"/>
    </source>
</evidence>
<feature type="region of interest" description="Disordered" evidence="1">
    <location>
        <begin position="535"/>
        <end position="667"/>
    </location>
</feature>
<gene>
    <name evidence="2" type="ORF">SKAU_G00063610</name>
</gene>
<feature type="compositionally biased region" description="Gly residues" evidence="1">
    <location>
        <begin position="714"/>
        <end position="733"/>
    </location>
</feature>
<organism evidence="2 3">
    <name type="scientific">Synaphobranchus kaupii</name>
    <name type="common">Kaup's arrowtooth eel</name>
    <dbReference type="NCBI Taxonomy" id="118154"/>
    <lineage>
        <taxon>Eukaryota</taxon>
        <taxon>Metazoa</taxon>
        <taxon>Chordata</taxon>
        <taxon>Craniata</taxon>
        <taxon>Vertebrata</taxon>
        <taxon>Euteleostomi</taxon>
        <taxon>Actinopterygii</taxon>
        <taxon>Neopterygii</taxon>
        <taxon>Teleostei</taxon>
        <taxon>Anguilliformes</taxon>
        <taxon>Synaphobranchidae</taxon>
        <taxon>Synaphobranchus</taxon>
    </lineage>
</organism>
<keyword evidence="3" id="KW-1185">Reference proteome</keyword>
<feature type="compositionally biased region" description="Acidic residues" evidence="1">
    <location>
        <begin position="601"/>
        <end position="667"/>
    </location>
</feature>
<proteinExistence type="predicted"/>
<dbReference type="PANTHER" id="PTHR47018:SF2">
    <property type="entry name" value="TESMIN_TSO1-LIKE CXC DOMAIN-CONTAINING PROTEIN"/>
    <property type="match status" value="1"/>
</dbReference>
<dbReference type="OrthoDB" id="8955067at2759"/>
<comment type="caution">
    <text evidence="2">The sequence shown here is derived from an EMBL/GenBank/DDBJ whole genome shotgun (WGS) entry which is preliminary data.</text>
</comment>
<dbReference type="EMBL" id="JAINUF010000002">
    <property type="protein sequence ID" value="KAJ8375781.1"/>
    <property type="molecule type" value="Genomic_DNA"/>
</dbReference>
<feature type="region of interest" description="Disordered" evidence="1">
    <location>
        <begin position="709"/>
        <end position="739"/>
    </location>
</feature>
<dbReference type="PANTHER" id="PTHR47018">
    <property type="entry name" value="CXC DOMAIN-CONTAINING PROTEIN-RELATED"/>
    <property type="match status" value="1"/>
</dbReference>
<accession>A0A9Q1J9U8</accession>
<protein>
    <submittedName>
        <fullName evidence="2">Uncharacterized protein</fullName>
    </submittedName>
</protein>
<name>A0A9Q1J9U8_SYNKA</name>
<sequence length="739" mass="82549">MARLLKEFEEEYLQEDDKESFQHHEQGLATQKTFQRQVISLSETIRRMGNPFFDDFKDLVTLDSRNCADESVVNTVLILEDTGKRQYQEFVKKVLDERTGSIHDPIKRNSLALFRQPRRKTVLKHGKIKVLQNNVALFGQLYIAMQSRESNLDEFFAHEVQSFPPSLSDFGKLHLTGTKSDLLQCLEQPGQSEPPSIYDCKVLDGAVIVHCLPTVRVSTFNTYADDVFIPYLQKQLQDTKRLDVVWDTYIPDSLKESTREKRGQGVRRKVSGPTKLPGNWMDFLRDPINKKELFDFLTSRIEEFSWPPTKALHVTSGQAVSSFGSSSMMNCCNHEEADTRIVVHVQHALEHGAKTVLVRTVDTDVIVILAGLFHDLLVLQPLTDIWVAFGMGRKYRFYHINNMCRSLGEPKSRALPMFHAYSGCDTTSAFNGKGKKSAWRAWQAYDDATETFVYLAKHPFQPLDVDCPQFQKLERLTVILYDKSSPLNSINQKRKELFCQENQMMEKLPPTQDALLQHMKRAIYQAGVWATSTQIQQEAGRGSDGTAQEAGRGSGGTAQEAGRGSGGTAQEAGRGSGGTAQEAGRGSGGTAQEAGGVAGQDDWDEAGLDDWDEAGLDDWDEAGLDDWDEAGLDDWDEAGLDDWDEAGVDDWDEAGLDDWDEAGLDDWDEAGQEGWNVAGQEGWNVAGQEGWNVAGQEGWNVAGQEGWNVAGQEGWKGNGQEGWKGNGQEGWKGTGQERR</sequence>
<evidence type="ECO:0000256" key="1">
    <source>
        <dbReference type="SAM" id="MobiDB-lite"/>
    </source>
</evidence>